<reference evidence="2" key="1">
    <citation type="submission" date="2014-09" db="EMBL/GenBank/DDBJ databases">
        <authorList>
            <person name="Magalhaes I.L.F."/>
            <person name="Oliveira U."/>
            <person name="Santos F.R."/>
            <person name="Vidigal T.H.D.A."/>
            <person name="Brescovit A.D."/>
            <person name="Santos A.J."/>
        </authorList>
    </citation>
    <scope>NUCLEOTIDE SEQUENCE</scope>
    <source>
        <tissue evidence="2">Shoot tissue taken approximately 20 cm above the soil surface</tissue>
    </source>
</reference>
<feature type="region of interest" description="Disordered" evidence="1">
    <location>
        <begin position="120"/>
        <end position="142"/>
    </location>
</feature>
<dbReference type="EMBL" id="GBRH01204329">
    <property type="protein sequence ID" value="JAD93566.1"/>
    <property type="molecule type" value="Transcribed_RNA"/>
</dbReference>
<proteinExistence type="predicted"/>
<reference evidence="2" key="2">
    <citation type="journal article" date="2015" name="Data Brief">
        <title>Shoot transcriptome of the giant reed, Arundo donax.</title>
        <authorList>
            <person name="Barrero R.A."/>
            <person name="Guerrero F.D."/>
            <person name="Moolhuijzen P."/>
            <person name="Goolsby J.A."/>
            <person name="Tidwell J."/>
            <person name="Bellgard S.E."/>
            <person name="Bellgard M.I."/>
        </authorList>
    </citation>
    <scope>NUCLEOTIDE SEQUENCE</scope>
    <source>
        <tissue evidence="2">Shoot tissue taken approximately 20 cm above the soil surface</tissue>
    </source>
</reference>
<evidence type="ECO:0000256" key="1">
    <source>
        <dbReference type="SAM" id="MobiDB-lite"/>
    </source>
</evidence>
<sequence>MTWRRAARKVEKLEAVRTTIWVSSIWWRWSWGSESKRNSSSSPPPSSGEPSWSHPSGSLAGMSSALSMRYWRSSSSSLLLEVAALLEGAAAAERRRRSRTTARDRGDMAVDLISISSAEMSGVPSQRQLATERARSSQRSNK</sequence>
<feature type="region of interest" description="Disordered" evidence="1">
    <location>
        <begin position="33"/>
        <end position="61"/>
    </location>
</feature>
<name>A0A0A9E0L8_ARUDO</name>
<organism evidence="2">
    <name type="scientific">Arundo donax</name>
    <name type="common">Giant reed</name>
    <name type="synonym">Donax arundinaceus</name>
    <dbReference type="NCBI Taxonomy" id="35708"/>
    <lineage>
        <taxon>Eukaryota</taxon>
        <taxon>Viridiplantae</taxon>
        <taxon>Streptophyta</taxon>
        <taxon>Embryophyta</taxon>
        <taxon>Tracheophyta</taxon>
        <taxon>Spermatophyta</taxon>
        <taxon>Magnoliopsida</taxon>
        <taxon>Liliopsida</taxon>
        <taxon>Poales</taxon>
        <taxon>Poaceae</taxon>
        <taxon>PACMAD clade</taxon>
        <taxon>Arundinoideae</taxon>
        <taxon>Arundineae</taxon>
        <taxon>Arundo</taxon>
    </lineage>
</organism>
<evidence type="ECO:0000313" key="2">
    <source>
        <dbReference type="EMBL" id="JAD93566.1"/>
    </source>
</evidence>
<feature type="compositionally biased region" description="Low complexity" evidence="1">
    <location>
        <begin position="48"/>
        <end position="61"/>
    </location>
</feature>
<dbReference type="AlphaFoldDB" id="A0A0A9E0L8"/>
<accession>A0A0A9E0L8</accession>
<feature type="compositionally biased region" description="Polar residues" evidence="1">
    <location>
        <begin position="120"/>
        <end position="129"/>
    </location>
</feature>
<protein>
    <submittedName>
        <fullName evidence="2">PDIL1-4</fullName>
    </submittedName>
</protein>